<dbReference type="NCBIfam" id="TIGR00565">
    <property type="entry name" value="trpE_proteo"/>
    <property type="match status" value="1"/>
</dbReference>
<dbReference type="InterPro" id="IPR015890">
    <property type="entry name" value="Chorismate_C"/>
</dbReference>
<dbReference type="PANTHER" id="PTHR11236:SF49">
    <property type="entry name" value="ANTHRANILATE SYNTHASE COMPONENT 1"/>
    <property type="match status" value="1"/>
</dbReference>
<evidence type="ECO:0000256" key="7">
    <source>
        <dbReference type="ARBA" id="ARBA00047683"/>
    </source>
</evidence>
<proteinExistence type="inferred from homology"/>
<comment type="caution">
    <text evidence="10">The sequence shown here is derived from an EMBL/GenBank/DDBJ whole genome shotgun (WGS) entry which is preliminary data.</text>
</comment>
<dbReference type="PRINTS" id="PR00095">
    <property type="entry name" value="ANTSNTHASEI"/>
</dbReference>
<comment type="catalytic activity">
    <reaction evidence="7">
        <text>chorismate + L-glutamine = anthranilate + pyruvate + L-glutamate + H(+)</text>
        <dbReference type="Rhea" id="RHEA:21732"/>
        <dbReference type="ChEBI" id="CHEBI:15361"/>
        <dbReference type="ChEBI" id="CHEBI:15378"/>
        <dbReference type="ChEBI" id="CHEBI:16567"/>
        <dbReference type="ChEBI" id="CHEBI:29748"/>
        <dbReference type="ChEBI" id="CHEBI:29985"/>
        <dbReference type="ChEBI" id="CHEBI:58359"/>
        <dbReference type="EC" id="4.1.3.27"/>
    </reaction>
</comment>
<dbReference type="InterPro" id="IPR005257">
    <property type="entry name" value="Anth_synth_I_TrpE"/>
</dbReference>
<dbReference type="SUPFAM" id="SSF56322">
    <property type="entry name" value="ADC synthase"/>
    <property type="match status" value="1"/>
</dbReference>
<dbReference type="Gene3D" id="3.60.120.10">
    <property type="entry name" value="Anthranilate synthase"/>
    <property type="match status" value="1"/>
</dbReference>
<evidence type="ECO:0000256" key="4">
    <source>
        <dbReference type="ARBA" id="ARBA00022723"/>
    </source>
</evidence>
<evidence type="ECO:0000313" key="11">
    <source>
        <dbReference type="Proteomes" id="UP000235836"/>
    </source>
</evidence>
<dbReference type="Pfam" id="PF04715">
    <property type="entry name" value="Anth_synt_I_N"/>
    <property type="match status" value="1"/>
</dbReference>
<gene>
    <name evidence="10" type="ORF">CJ203_03700</name>
</gene>
<name>A0A2N6T635_9CORY</name>
<protein>
    <recommendedName>
        <fullName evidence="3">anthranilate synthase</fullName>
        <ecNumber evidence="3">4.1.3.27</ecNumber>
    </recommendedName>
</protein>
<dbReference type="NCBIfam" id="NF010079">
    <property type="entry name" value="PRK13564.1"/>
    <property type="match status" value="1"/>
</dbReference>
<organism evidence="10 11">
    <name type="scientific">Corynebacterium tuscaniense</name>
    <dbReference type="NCBI Taxonomy" id="302449"/>
    <lineage>
        <taxon>Bacteria</taxon>
        <taxon>Bacillati</taxon>
        <taxon>Actinomycetota</taxon>
        <taxon>Actinomycetes</taxon>
        <taxon>Mycobacteriales</taxon>
        <taxon>Corynebacteriaceae</taxon>
        <taxon>Corynebacterium</taxon>
    </lineage>
</organism>
<feature type="domain" description="Chorismate-utilising enzyme C-terminal" evidence="8">
    <location>
        <begin position="240"/>
        <end position="498"/>
    </location>
</feature>
<evidence type="ECO:0000313" key="10">
    <source>
        <dbReference type="EMBL" id="PMC64773.1"/>
    </source>
</evidence>
<keyword evidence="11" id="KW-1185">Reference proteome</keyword>
<accession>A0A2N6T635</accession>
<comment type="cofactor">
    <cofactor evidence="1">
        <name>Mg(2+)</name>
        <dbReference type="ChEBI" id="CHEBI:18420"/>
    </cofactor>
</comment>
<dbReference type="InterPro" id="IPR019999">
    <property type="entry name" value="Anth_synth_I-like"/>
</dbReference>
<evidence type="ECO:0000256" key="5">
    <source>
        <dbReference type="ARBA" id="ARBA00022842"/>
    </source>
</evidence>
<evidence type="ECO:0000256" key="6">
    <source>
        <dbReference type="ARBA" id="ARBA00023239"/>
    </source>
</evidence>
<dbReference type="RefSeq" id="WP_102723593.1">
    <property type="nucleotide sequence ID" value="NZ_PNHG01000004.1"/>
</dbReference>
<evidence type="ECO:0000256" key="2">
    <source>
        <dbReference type="ARBA" id="ARBA00009562"/>
    </source>
</evidence>
<dbReference type="GO" id="GO:0000162">
    <property type="term" value="P:L-tryptophan biosynthetic process"/>
    <property type="evidence" value="ECO:0007669"/>
    <property type="project" value="TreeGrafter"/>
</dbReference>
<feature type="domain" description="Anthranilate synthase component I N-terminal" evidence="9">
    <location>
        <begin position="25"/>
        <end position="190"/>
    </location>
</feature>
<sequence>MNRTSDSVEPRVQHMDVAYHADASALFAHLGGTTLTDTVLLESADITTKSGLQSVAVLGASVRLTCNGHDVVAEPLSPAGEQIITRLTEQLSTNLTSREPVTFSFPPSTAADERERLTAPSTVEVLRALTRDAGYTDVEDILPMVVGGFAFDYLATFEELPDVAESTNTYPDFQFILAEIVLTIDHRASTARLSGVDWGTGDVDKRMLELAELIRTAHTPTPATPQGEGTLRVEASLADDEFRRDVDKLKDNIYNGDIYQVVPARAFTTECPDAFAAYQQLRDSNPSPYMFYVRGLDRAGEPYELFGASPESNLKFSAATREVQLYPIAGTRPRGATHELDTRMELELRTDAKEIAEHTMLVDLARNDMARVARPGTRQVRELLQVDRYSRVMHLVSRVTATLADDLDALDAYRASMNMGTLTGAPKLRATQLIRELEGTRRGSYGGAVGYLRGNGEFDTCIVIRSAYVRGGVATVQAGAGVVRDSNPQAEADETLHKAYAVLNAIAMAQAKTVEVIR</sequence>
<dbReference type="EMBL" id="PNHG01000004">
    <property type="protein sequence ID" value="PMC64773.1"/>
    <property type="molecule type" value="Genomic_DNA"/>
</dbReference>
<dbReference type="InterPro" id="IPR005801">
    <property type="entry name" value="ADC_synthase"/>
</dbReference>
<evidence type="ECO:0000259" key="9">
    <source>
        <dbReference type="Pfam" id="PF04715"/>
    </source>
</evidence>
<dbReference type="AlphaFoldDB" id="A0A2N6T635"/>
<reference evidence="10 11" key="1">
    <citation type="submission" date="2017-09" db="EMBL/GenBank/DDBJ databases">
        <title>Bacterial strain isolated from the female urinary microbiota.</title>
        <authorList>
            <person name="Thomas-White K."/>
            <person name="Kumar N."/>
            <person name="Forster S."/>
            <person name="Putonti C."/>
            <person name="Lawley T."/>
            <person name="Wolfe A.J."/>
        </authorList>
    </citation>
    <scope>NUCLEOTIDE SEQUENCE [LARGE SCALE GENOMIC DNA]</scope>
    <source>
        <strain evidence="10 11">UMB0792</strain>
    </source>
</reference>
<evidence type="ECO:0000259" key="8">
    <source>
        <dbReference type="Pfam" id="PF00425"/>
    </source>
</evidence>
<dbReference type="EC" id="4.1.3.27" evidence="3"/>
<dbReference type="Proteomes" id="UP000235836">
    <property type="component" value="Unassembled WGS sequence"/>
</dbReference>
<dbReference type="GO" id="GO:0004049">
    <property type="term" value="F:anthranilate synthase activity"/>
    <property type="evidence" value="ECO:0007669"/>
    <property type="project" value="UniProtKB-EC"/>
</dbReference>
<evidence type="ECO:0000256" key="1">
    <source>
        <dbReference type="ARBA" id="ARBA00001946"/>
    </source>
</evidence>
<dbReference type="InterPro" id="IPR006805">
    <property type="entry name" value="Anth_synth_I_N"/>
</dbReference>
<comment type="similarity">
    <text evidence="2">Belongs to the anthranilate synthase component I family.</text>
</comment>
<keyword evidence="4" id="KW-0479">Metal-binding</keyword>
<dbReference type="PANTHER" id="PTHR11236">
    <property type="entry name" value="AMINOBENZOATE/ANTHRANILATE SYNTHASE"/>
    <property type="match status" value="1"/>
</dbReference>
<keyword evidence="6" id="KW-0456">Lyase</keyword>
<keyword evidence="5" id="KW-0460">Magnesium</keyword>
<dbReference type="GO" id="GO:0046872">
    <property type="term" value="F:metal ion binding"/>
    <property type="evidence" value="ECO:0007669"/>
    <property type="project" value="UniProtKB-KW"/>
</dbReference>
<dbReference type="Pfam" id="PF00425">
    <property type="entry name" value="Chorismate_bind"/>
    <property type="match status" value="1"/>
</dbReference>
<evidence type="ECO:0000256" key="3">
    <source>
        <dbReference type="ARBA" id="ARBA00012266"/>
    </source>
</evidence>